<evidence type="ECO:0000259" key="2">
    <source>
        <dbReference type="PROSITE" id="PS50102"/>
    </source>
</evidence>
<evidence type="ECO:0000313" key="3">
    <source>
        <dbReference type="EMBL" id="EZG57134.1"/>
    </source>
</evidence>
<comment type="caution">
    <text evidence="3">The sequence shown here is derived from an EMBL/GenBank/DDBJ whole genome shotgun (WGS) entry which is preliminary data.</text>
</comment>
<dbReference type="RefSeq" id="XP_011131093.1">
    <property type="nucleotide sequence ID" value="XM_011132791.1"/>
</dbReference>
<dbReference type="Pfam" id="PF13893">
    <property type="entry name" value="RRM_5"/>
    <property type="match status" value="2"/>
</dbReference>
<dbReference type="GO" id="GO:0003723">
    <property type="term" value="F:RNA binding"/>
    <property type="evidence" value="ECO:0007669"/>
    <property type="project" value="UniProtKB-UniRule"/>
</dbReference>
<proteinExistence type="predicted"/>
<gene>
    <name evidence="3" type="ORF">GNI_099210</name>
</gene>
<dbReference type="PROSITE" id="PS50102">
    <property type="entry name" value="RRM"/>
    <property type="match status" value="2"/>
</dbReference>
<dbReference type="SUPFAM" id="SSF54928">
    <property type="entry name" value="RNA-binding domain, RBD"/>
    <property type="match status" value="2"/>
</dbReference>
<dbReference type="GeneID" id="22913510"/>
<accession>A0A023B4M7</accession>
<dbReference type="InterPro" id="IPR035979">
    <property type="entry name" value="RBD_domain_sf"/>
</dbReference>
<dbReference type="AlphaFoldDB" id="A0A023B4M7"/>
<dbReference type="OrthoDB" id="296632at2759"/>
<feature type="domain" description="RRM" evidence="2">
    <location>
        <begin position="461"/>
        <end position="539"/>
    </location>
</feature>
<protein>
    <submittedName>
        <fullName evidence="3">Polypyrimidine tract-binding protein</fullName>
    </submittedName>
</protein>
<dbReference type="InterPro" id="IPR012677">
    <property type="entry name" value="Nucleotide-bd_a/b_plait_sf"/>
</dbReference>
<dbReference type="InterPro" id="IPR000504">
    <property type="entry name" value="RRM_dom"/>
</dbReference>
<dbReference type="PANTHER" id="PTHR15592">
    <property type="entry name" value="MATRIN 3/NUCLEAR PROTEIN 220-RELATED"/>
    <property type="match status" value="1"/>
</dbReference>
<dbReference type="SMART" id="SM00360">
    <property type="entry name" value="RRM"/>
    <property type="match status" value="3"/>
</dbReference>
<dbReference type="VEuPathDB" id="CryptoDB:GNI_099210"/>
<sequence length="546" mass="60797">MAYVNEEVGQSSRRSAGYEDWLDSRFDAKSLVGELSAYLPAPASRPQEVERVMLPPSCLRSEMYGDEYFRAPAELHVGGFKSEVAVRRARADASVLGSRVLKLGRVAPEVSYEEVVGWYERELSYCDAQSVDLLDGNVYLCFESEEDAQLVYEYLRTEIVVFSTRRADAMFGSDDEEDGALSILGVSLCFNPQEIAVAVANKILLVTVNEVVNPVTMSMLVRLFSLYGAIEKIITFTKSGTNTYQALIQYGTKTEARDALLSLEGKMLYANSNRLEIVYSKLSELNIQHNNTKAWDFTVQQQSNNGTVGANMLSAGYSDILGMPKLPKEIKEWKNNVPVMTNGGSVLIVYHLSTQNIDDIFNIFSLYGVVTRIKILREKPDTALVQFSDCVYASLARYFLNLIALWTEPIQIGLSKITEVKMPSGGASVDDDCLKSKAYSQSDQRFCEPVKFAKSACFPTNTIFIASIADETPHKRIIDLVSSIGPVNEYEIRLPYPGGPKKTHMLVEYPSADLAIRAIATLHNQELNGSQIKIAFSKVRLTKKKK</sequence>
<keyword evidence="4" id="KW-1185">Reference proteome</keyword>
<reference evidence="3" key="1">
    <citation type="submission" date="2013-12" db="EMBL/GenBank/DDBJ databases">
        <authorList>
            <person name="Omoto C.K."/>
            <person name="Sibley D."/>
            <person name="Venepally P."/>
            <person name="Hadjithomas M."/>
            <person name="Karamycheva S."/>
            <person name="Brunk B."/>
            <person name="Roos D."/>
            <person name="Caler E."/>
            <person name="Lorenzi H."/>
        </authorList>
    </citation>
    <scope>NUCLEOTIDE SEQUENCE</scope>
</reference>
<organism evidence="3 4">
    <name type="scientific">Gregarina niphandrodes</name>
    <name type="common">Septate eugregarine</name>
    <dbReference type="NCBI Taxonomy" id="110365"/>
    <lineage>
        <taxon>Eukaryota</taxon>
        <taxon>Sar</taxon>
        <taxon>Alveolata</taxon>
        <taxon>Apicomplexa</taxon>
        <taxon>Conoidasida</taxon>
        <taxon>Gregarinasina</taxon>
        <taxon>Eugregarinorida</taxon>
        <taxon>Gregarinidae</taxon>
        <taxon>Gregarina</taxon>
    </lineage>
</organism>
<evidence type="ECO:0000313" key="4">
    <source>
        <dbReference type="Proteomes" id="UP000019763"/>
    </source>
</evidence>
<dbReference type="Gene3D" id="3.30.70.330">
    <property type="match status" value="3"/>
</dbReference>
<dbReference type="Pfam" id="PF00076">
    <property type="entry name" value="RRM_1"/>
    <property type="match status" value="1"/>
</dbReference>
<dbReference type="EMBL" id="AFNH02000744">
    <property type="protein sequence ID" value="EZG57134.1"/>
    <property type="molecule type" value="Genomic_DNA"/>
</dbReference>
<keyword evidence="1" id="KW-0694">RNA-binding</keyword>
<dbReference type="CDD" id="cd00590">
    <property type="entry name" value="RRM_SF"/>
    <property type="match status" value="1"/>
</dbReference>
<feature type="domain" description="RRM" evidence="2">
    <location>
        <begin position="201"/>
        <end position="282"/>
    </location>
</feature>
<dbReference type="eggNOG" id="KOG1190">
    <property type="taxonomic scope" value="Eukaryota"/>
</dbReference>
<dbReference type="Proteomes" id="UP000019763">
    <property type="component" value="Unassembled WGS sequence"/>
</dbReference>
<evidence type="ECO:0000256" key="1">
    <source>
        <dbReference type="PROSITE-ProRule" id="PRU00176"/>
    </source>
</evidence>
<name>A0A023B4M7_GRENI</name>